<evidence type="ECO:0000256" key="2">
    <source>
        <dbReference type="ARBA" id="ARBA00009773"/>
    </source>
</evidence>
<gene>
    <name evidence="7" type="ORF">HNQ34_001939</name>
</gene>
<name>A0A7W8IRZ2_9BACL</name>
<accession>A0A7W8IRZ2</accession>
<feature type="transmembrane region" description="Helical" evidence="6">
    <location>
        <begin position="160"/>
        <end position="179"/>
    </location>
</feature>
<keyword evidence="5 6" id="KW-0472">Membrane</keyword>
<keyword evidence="8" id="KW-1185">Reference proteome</keyword>
<feature type="transmembrane region" description="Helical" evidence="6">
    <location>
        <begin position="220"/>
        <end position="237"/>
    </location>
</feature>
<dbReference type="Pfam" id="PF01594">
    <property type="entry name" value="AI-2E_transport"/>
    <property type="match status" value="1"/>
</dbReference>
<dbReference type="PANTHER" id="PTHR21716">
    <property type="entry name" value="TRANSMEMBRANE PROTEIN"/>
    <property type="match status" value="1"/>
</dbReference>
<reference evidence="7 8" key="1">
    <citation type="submission" date="2020-08" db="EMBL/GenBank/DDBJ databases">
        <title>Genomic Encyclopedia of Type Strains, Phase IV (KMG-IV): sequencing the most valuable type-strain genomes for metagenomic binning, comparative biology and taxonomic classification.</title>
        <authorList>
            <person name="Goeker M."/>
        </authorList>
    </citation>
    <scope>NUCLEOTIDE SEQUENCE [LARGE SCALE GENOMIC DNA]</scope>
    <source>
        <strain evidence="7 8">DSM 16325</strain>
    </source>
</reference>
<feature type="transmembrane region" description="Helical" evidence="6">
    <location>
        <begin position="31"/>
        <end position="56"/>
    </location>
</feature>
<dbReference type="AlphaFoldDB" id="A0A7W8IRZ2"/>
<feature type="transmembrane region" description="Helical" evidence="6">
    <location>
        <begin position="269"/>
        <end position="292"/>
    </location>
</feature>
<keyword evidence="4 6" id="KW-1133">Transmembrane helix</keyword>
<dbReference type="PANTHER" id="PTHR21716:SF15">
    <property type="entry name" value="TRANSPORT PROTEIN YRRI-RELATED"/>
    <property type="match status" value="1"/>
</dbReference>
<dbReference type="GO" id="GO:0016020">
    <property type="term" value="C:membrane"/>
    <property type="evidence" value="ECO:0007669"/>
    <property type="project" value="UniProtKB-SubCell"/>
</dbReference>
<dbReference type="Proteomes" id="UP000520011">
    <property type="component" value="Unassembled WGS sequence"/>
</dbReference>
<proteinExistence type="inferred from homology"/>
<comment type="caution">
    <text evidence="7">The sequence shown here is derived from an EMBL/GenBank/DDBJ whole genome shotgun (WGS) entry which is preliminary data.</text>
</comment>
<feature type="transmembrane region" description="Helical" evidence="6">
    <location>
        <begin position="7"/>
        <end position="25"/>
    </location>
</feature>
<comment type="similarity">
    <text evidence="2">Belongs to the autoinducer-2 exporter (AI-2E) (TC 2.A.86) family.</text>
</comment>
<evidence type="ECO:0000256" key="1">
    <source>
        <dbReference type="ARBA" id="ARBA00004141"/>
    </source>
</evidence>
<dbReference type="RefSeq" id="WP_409978365.1">
    <property type="nucleotide sequence ID" value="NZ_JACHEP010000009.1"/>
</dbReference>
<dbReference type="InterPro" id="IPR002549">
    <property type="entry name" value="AI-2E-like"/>
</dbReference>
<evidence type="ECO:0000313" key="8">
    <source>
        <dbReference type="Proteomes" id="UP000520011"/>
    </source>
</evidence>
<keyword evidence="3 6" id="KW-0812">Transmembrane</keyword>
<evidence type="ECO:0000256" key="5">
    <source>
        <dbReference type="ARBA" id="ARBA00023136"/>
    </source>
</evidence>
<evidence type="ECO:0000256" key="3">
    <source>
        <dbReference type="ARBA" id="ARBA00022692"/>
    </source>
</evidence>
<sequence>MQNEQLRFFIRVTKALLVVVLLYFIMRMKGFWLPILNVILTVLTPFLIAAFIAYLLHPIVEYIHKKGWPRALAILLIYAFFFGGVGYGAYKGIPIFLKQLQDMTESLPMLVHTYKWWTNKIHDGTATWPKQIHQRVETTILEVEALLGLWLTKTVTNVKHLLNSAFVFLLVPFIAFYMLKDIELIKKAVWKLTPKKWRKEGLAFLKDIDESLGNYIRGQLLVCFLIGSVAALAFWIAGMNYPLLLGFIIGVTNVIPYFGPIIGAVPAVLLAATVSLKMVVIVISIIFVLQFLEGNILSPLIVGKSLHMHPLVIMFSLFLGGEIAGVIGMIIAVPFVAILKVSLLHAKERFHTH</sequence>
<dbReference type="EMBL" id="JACHEP010000009">
    <property type="protein sequence ID" value="MBB5324841.1"/>
    <property type="molecule type" value="Genomic_DNA"/>
</dbReference>
<evidence type="ECO:0000256" key="6">
    <source>
        <dbReference type="SAM" id="Phobius"/>
    </source>
</evidence>
<protein>
    <submittedName>
        <fullName evidence="7">Putative PurR-regulated permease PerM</fullName>
    </submittedName>
</protein>
<dbReference type="GO" id="GO:0055085">
    <property type="term" value="P:transmembrane transport"/>
    <property type="evidence" value="ECO:0007669"/>
    <property type="project" value="TreeGrafter"/>
</dbReference>
<feature type="transmembrane region" description="Helical" evidence="6">
    <location>
        <begin position="312"/>
        <end position="339"/>
    </location>
</feature>
<evidence type="ECO:0000256" key="4">
    <source>
        <dbReference type="ARBA" id="ARBA00022989"/>
    </source>
</evidence>
<comment type="subcellular location">
    <subcellularLocation>
        <location evidence="1">Membrane</location>
        <topology evidence="1">Multi-pass membrane protein</topology>
    </subcellularLocation>
</comment>
<feature type="transmembrane region" description="Helical" evidence="6">
    <location>
        <begin position="68"/>
        <end position="90"/>
    </location>
</feature>
<organism evidence="7 8">
    <name type="scientific">Anoxybacteroides tepidamans</name>
    <dbReference type="NCBI Taxonomy" id="265948"/>
    <lineage>
        <taxon>Bacteria</taxon>
        <taxon>Bacillati</taxon>
        <taxon>Bacillota</taxon>
        <taxon>Bacilli</taxon>
        <taxon>Bacillales</taxon>
        <taxon>Anoxybacillaceae</taxon>
        <taxon>Anoxybacteroides</taxon>
    </lineage>
</organism>
<evidence type="ECO:0000313" key="7">
    <source>
        <dbReference type="EMBL" id="MBB5324841.1"/>
    </source>
</evidence>